<evidence type="ECO:0000256" key="1">
    <source>
        <dbReference type="ARBA" id="ARBA00012513"/>
    </source>
</evidence>
<feature type="compositionally biased region" description="Gly residues" evidence="6">
    <location>
        <begin position="461"/>
        <end position="478"/>
    </location>
</feature>
<comment type="caution">
    <text evidence="8">The sequence shown here is derived from an EMBL/GenBank/DDBJ whole genome shotgun (WGS) entry which is preliminary data.</text>
</comment>
<dbReference type="Gene3D" id="3.40.1000.10">
    <property type="entry name" value="Mog1/PsbP, alpha/beta/alpha sandwich"/>
    <property type="match status" value="1"/>
</dbReference>
<proteinExistence type="predicted"/>
<accession>A0ABW0V7T5</accession>
<evidence type="ECO:0000259" key="7">
    <source>
        <dbReference type="PROSITE" id="PS50011"/>
    </source>
</evidence>
<dbReference type="PROSITE" id="PS50011">
    <property type="entry name" value="PROTEIN_KINASE_DOM"/>
    <property type="match status" value="1"/>
</dbReference>
<evidence type="ECO:0000256" key="6">
    <source>
        <dbReference type="SAM" id="MobiDB-lite"/>
    </source>
</evidence>
<feature type="region of interest" description="Disordered" evidence="6">
    <location>
        <begin position="224"/>
        <end position="257"/>
    </location>
</feature>
<dbReference type="InterPro" id="IPR050660">
    <property type="entry name" value="NEK_Ser/Thr_kinase"/>
</dbReference>
<dbReference type="InterPro" id="IPR011009">
    <property type="entry name" value="Kinase-like_dom_sf"/>
</dbReference>
<dbReference type="Proteomes" id="UP001596066">
    <property type="component" value="Unassembled WGS sequence"/>
</dbReference>
<evidence type="ECO:0000313" key="8">
    <source>
        <dbReference type="EMBL" id="MFC5641940.1"/>
    </source>
</evidence>
<keyword evidence="4 8" id="KW-0418">Kinase</keyword>
<dbReference type="PANTHER" id="PTHR43671">
    <property type="entry name" value="SERINE/THREONINE-PROTEIN KINASE NEK"/>
    <property type="match status" value="1"/>
</dbReference>
<dbReference type="RefSeq" id="WP_346144144.1">
    <property type="nucleotide sequence ID" value="NZ_BAAAUA010000015.1"/>
</dbReference>
<dbReference type="InterPro" id="IPR000719">
    <property type="entry name" value="Prot_kinase_dom"/>
</dbReference>
<dbReference type="InterPro" id="IPR016123">
    <property type="entry name" value="Mog1/PsbP_a/b/a-sand"/>
</dbReference>
<dbReference type="PANTHER" id="PTHR43671:SF13">
    <property type="entry name" value="SERINE_THREONINE-PROTEIN KINASE NEK2"/>
    <property type="match status" value="1"/>
</dbReference>
<dbReference type="EC" id="2.7.11.1" evidence="1"/>
<feature type="domain" description="Protein kinase" evidence="7">
    <location>
        <begin position="1"/>
        <end position="185"/>
    </location>
</feature>
<dbReference type="EMBL" id="JBHSOC010000016">
    <property type="protein sequence ID" value="MFC5641940.1"/>
    <property type="molecule type" value="Genomic_DNA"/>
</dbReference>
<organism evidence="8 9">
    <name type="scientific">Kitasatospora cinereorecta</name>
    <dbReference type="NCBI Taxonomy" id="285560"/>
    <lineage>
        <taxon>Bacteria</taxon>
        <taxon>Bacillati</taxon>
        <taxon>Actinomycetota</taxon>
        <taxon>Actinomycetes</taxon>
        <taxon>Kitasatosporales</taxon>
        <taxon>Streptomycetaceae</taxon>
        <taxon>Kitasatospora</taxon>
    </lineage>
</organism>
<dbReference type="PROSITE" id="PS00108">
    <property type="entry name" value="PROTEIN_KINASE_ST"/>
    <property type="match status" value="1"/>
</dbReference>
<dbReference type="CDD" id="cd14014">
    <property type="entry name" value="STKc_PknB_like"/>
    <property type="match status" value="1"/>
</dbReference>
<dbReference type="SMART" id="SM00220">
    <property type="entry name" value="S_TKc"/>
    <property type="match status" value="1"/>
</dbReference>
<dbReference type="Pfam" id="PF00069">
    <property type="entry name" value="Pkinase"/>
    <property type="match status" value="1"/>
</dbReference>
<feature type="compositionally biased region" description="Pro residues" evidence="6">
    <location>
        <begin position="233"/>
        <end position="245"/>
    </location>
</feature>
<dbReference type="GO" id="GO:0016301">
    <property type="term" value="F:kinase activity"/>
    <property type="evidence" value="ECO:0007669"/>
    <property type="project" value="UniProtKB-KW"/>
</dbReference>
<protein>
    <recommendedName>
        <fullName evidence="1">non-specific serine/threonine protein kinase</fullName>
        <ecNumber evidence="1">2.7.11.1</ecNumber>
    </recommendedName>
</protein>
<name>A0ABW0V7T5_9ACTN</name>
<feature type="region of interest" description="Disordered" evidence="6">
    <location>
        <begin position="282"/>
        <end position="310"/>
    </location>
</feature>
<feature type="compositionally biased region" description="Low complexity" evidence="6">
    <location>
        <begin position="290"/>
        <end position="307"/>
    </location>
</feature>
<sequence length="478" mass="49069">MEYVPSRTLGDALAECGPLSAAETARLGCEVLAGLRAAHAAGVLHRDVKPSNVLLGLDGRVVLTDFGIASTADDSTLTRTGELVGSVDYLAPELIRGGRPSPASDLWALGATLYQAVEGTPPFRRPTAIETAMAVASDPLERPLRAGPLAPLIEALLAKEPFERPSAEAAGLLLRDAAGERTAVLPVADLAATVASRPTAYTSTGAFPQVGTLADAGGDGPLAVAGGTALLPRPTPSPDPVPAPAAAPGRQRTGRRTAARRAVVVAVVLAAAIAGPSALDLGRRHGGGEAQTQQQTPTATGYAPATPREGYRSVQESGLGAAFLVPDTWIRKPLADPDLTGGINYVDAAGQVSLRLGLVAPADAPALEHWEGDEARSTAAGRLPGYRRLRMERTTYQGLPAAVWDFTFTGKTREYRVSCLAVERGGTLFSVYLSAPSADWARNRAVLDAVLDSLRLSQDGPGPGAGPVSGSGSGSGLG</sequence>
<dbReference type="SUPFAM" id="SSF55724">
    <property type="entry name" value="Mog1p/PsbP-like"/>
    <property type="match status" value="1"/>
</dbReference>
<gene>
    <name evidence="8" type="ORF">ACFPZF_11330</name>
</gene>
<evidence type="ECO:0000256" key="3">
    <source>
        <dbReference type="ARBA" id="ARBA00022741"/>
    </source>
</evidence>
<dbReference type="SUPFAM" id="SSF56112">
    <property type="entry name" value="Protein kinase-like (PK-like)"/>
    <property type="match status" value="1"/>
</dbReference>
<feature type="region of interest" description="Disordered" evidence="6">
    <location>
        <begin position="458"/>
        <end position="478"/>
    </location>
</feature>
<evidence type="ECO:0000256" key="5">
    <source>
        <dbReference type="ARBA" id="ARBA00022840"/>
    </source>
</evidence>
<reference evidence="9" key="1">
    <citation type="journal article" date="2019" name="Int. J. Syst. Evol. Microbiol.">
        <title>The Global Catalogue of Microorganisms (GCM) 10K type strain sequencing project: providing services to taxonomists for standard genome sequencing and annotation.</title>
        <authorList>
            <consortium name="The Broad Institute Genomics Platform"/>
            <consortium name="The Broad Institute Genome Sequencing Center for Infectious Disease"/>
            <person name="Wu L."/>
            <person name="Ma J."/>
        </authorList>
    </citation>
    <scope>NUCLEOTIDE SEQUENCE [LARGE SCALE GENOMIC DNA]</scope>
    <source>
        <strain evidence="9">CGMCC 4.1622</strain>
    </source>
</reference>
<keyword evidence="3" id="KW-0547">Nucleotide-binding</keyword>
<keyword evidence="9" id="KW-1185">Reference proteome</keyword>
<keyword evidence="2" id="KW-0808">Transferase</keyword>
<dbReference type="InterPro" id="IPR008271">
    <property type="entry name" value="Ser/Thr_kinase_AS"/>
</dbReference>
<keyword evidence="5" id="KW-0067">ATP-binding</keyword>
<dbReference type="Gene3D" id="1.10.510.10">
    <property type="entry name" value="Transferase(Phosphotransferase) domain 1"/>
    <property type="match status" value="1"/>
</dbReference>
<evidence type="ECO:0000256" key="4">
    <source>
        <dbReference type="ARBA" id="ARBA00022777"/>
    </source>
</evidence>
<evidence type="ECO:0000256" key="2">
    <source>
        <dbReference type="ARBA" id="ARBA00022679"/>
    </source>
</evidence>
<evidence type="ECO:0000313" key="9">
    <source>
        <dbReference type="Proteomes" id="UP001596066"/>
    </source>
</evidence>